<evidence type="ECO:0000313" key="1">
    <source>
        <dbReference type="EMBL" id="MBA0872197.1"/>
    </source>
</evidence>
<gene>
    <name evidence="1" type="ORF">Goshw_008968</name>
</gene>
<name>A0A7J9MMT8_GOSSC</name>
<feature type="non-terminal residue" evidence="1">
    <location>
        <position position="124"/>
    </location>
</feature>
<sequence length="124" mass="14263">NIFLRLFVNFSFIHESSRLVNSAFLTLTAYHLSQLLQAQRDYFLVTDECHQLHLESCSETLDASVESSRQIVDGFEKCYSRPQNFEGELGIPIYLIIMELVPNQDNTSEFGNIGMEVDFENFDA</sequence>
<comment type="caution">
    <text evidence="1">The sequence shown here is derived from an EMBL/GenBank/DDBJ whole genome shotgun (WGS) entry which is preliminary data.</text>
</comment>
<reference evidence="1 2" key="1">
    <citation type="journal article" date="2019" name="Genome Biol. Evol.">
        <title>Insights into the evolution of the New World diploid cottons (Gossypium, subgenus Houzingenia) based on genome sequencing.</title>
        <authorList>
            <person name="Grover C.E."/>
            <person name="Arick M.A. 2nd"/>
            <person name="Thrash A."/>
            <person name="Conover J.L."/>
            <person name="Sanders W.S."/>
            <person name="Peterson D.G."/>
            <person name="Frelichowski J.E."/>
            <person name="Scheffler J.A."/>
            <person name="Scheffler B.E."/>
            <person name="Wendel J.F."/>
        </authorList>
    </citation>
    <scope>NUCLEOTIDE SEQUENCE [LARGE SCALE GENOMIC DNA]</scope>
    <source>
        <strain evidence="1">1</strain>
        <tissue evidence="1">Leaf</tissue>
    </source>
</reference>
<accession>A0A7J9MMT8</accession>
<protein>
    <submittedName>
        <fullName evidence="1">Uncharacterized protein</fullName>
    </submittedName>
</protein>
<keyword evidence="2" id="KW-1185">Reference proteome</keyword>
<proteinExistence type="predicted"/>
<dbReference type="EMBL" id="JABFAF010000012">
    <property type="protein sequence ID" value="MBA0872197.1"/>
    <property type="molecule type" value="Genomic_DNA"/>
</dbReference>
<dbReference type="Proteomes" id="UP000593576">
    <property type="component" value="Unassembled WGS sequence"/>
</dbReference>
<dbReference type="AlphaFoldDB" id="A0A7J9MMT8"/>
<organism evidence="1 2">
    <name type="scientific">Gossypium schwendimanii</name>
    <name type="common">Cotton</name>
    <dbReference type="NCBI Taxonomy" id="34291"/>
    <lineage>
        <taxon>Eukaryota</taxon>
        <taxon>Viridiplantae</taxon>
        <taxon>Streptophyta</taxon>
        <taxon>Embryophyta</taxon>
        <taxon>Tracheophyta</taxon>
        <taxon>Spermatophyta</taxon>
        <taxon>Magnoliopsida</taxon>
        <taxon>eudicotyledons</taxon>
        <taxon>Gunneridae</taxon>
        <taxon>Pentapetalae</taxon>
        <taxon>rosids</taxon>
        <taxon>malvids</taxon>
        <taxon>Malvales</taxon>
        <taxon>Malvaceae</taxon>
        <taxon>Malvoideae</taxon>
        <taxon>Gossypium</taxon>
    </lineage>
</organism>
<evidence type="ECO:0000313" key="2">
    <source>
        <dbReference type="Proteomes" id="UP000593576"/>
    </source>
</evidence>